<evidence type="ECO:0000256" key="2">
    <source>
        <dbReference type="SAM" id="Phobius"/>
    </source>
</evidence>
<keyword evidence="2" id="KW-0472">Membrane</keyword>
<feature type="domain" description="DUF4190" evidence="3">
    <location>
        <begin position="155"/>
        <end position="220"/>
    </location>
</feature>
<dbReference type="EMBL" id="LSRF01000012">
    <property type="protein sequence ID" value="KXP12623.1"/>
    <property type="molecule type" value="Genomic_DNA"/>
</dbReference>
<dbReference type="AlphaFoldDB" id="A0A138AQA8"/>
<feature type="compositionally biased region" description="Low complexity" evidence="1">
    <location>
        <begin position="111"/>
        <end position="130"/>
    </location>
</feature>
<feature type="transmembrane region" description="Helical" evidence="2">
    <location>
        <begin position="167"/>
        <end position="191"/>
    </location>
</feature>
<feature type="region of interest" description="Disordered" evidence="1">
    <location>
        <begin position="99"/>
        <end position="130"/>
    </location>
</feature>
<dbReference type="Pfam" id="PF13828">
    <property type="entry name" value="DUF4190"/>
    <property type="match status" value="1"/>
</dbReference>
<name>A0A138AQA8_9ACTN</name>
<sequence>MTSNDPQQPGDGTYDPTVIRPAEPASSSPDLTKRDTASDVGGDPDAATTVHPTAQPDPYAAPSNPYAPPADPYAVPNPYGAPADPYAAPSNPYAAPSADPYAAPPVYPGDPQFGQNAYGQQQFGQQPGFPAYPGQNLPGYPAPGYGQPTAGTNGLAIAAMVCGIVSIAMFCAWGIGIVPGIAAVVMGVIAMNKIKVTGQQGHGMALAGIITGGIGILVCLAILILIIIGISADTSSTGYVLGLLG</sequence>
<comment type="caution">
    <text evidence="4">The sequence shown here is derived from an EMBL/GenBank/DDBJ whole genome shotgun (WGS) entry which is preliminary data.</text>
</comment>
<feature type="transmembrane region" description="Helical" evidence="2">
    <location>
        <begin position="203"/>
        <end position="230"/>
    </location>
</feature>
<evidence type="ECO:0000313" key="4">
    <source>
        <dbReference type="EMBL" id="KXP12623.1"/>
    </source>
</evidence>
<dbReference type="InterPro" id="IPR025241">
    <property type="entry name" value="DUF4190"/>
</dbReference>
<organism evidence="4 5">
    <name type="scientific">Tsukamurella pseudospumae</name>
    <dbReference type="NCBI Taxonomy" id="239498"/>
    <lineage>
        <taxon>Bacteria</taxon>
        <taxon>Bacillati</taxon>
        <taxon>Actinomycetota</taxon>
        <taxon>Actinomycetes</taxon>
        <taxon>Mycobacteriales</taxon>
        <taxon>Tsukamurellaceae</taxon>
        <taxon>Tsukamurella</taxon>
    </lineage>
</organism>
<dbReference type="STRING" id="239498.AXK60_05305"/>
<keyword evidence="2" id="KW-1133">Transmembrane helix</keyword>
<dbReference type="OrthoDB" id="4462868at2"/>
<dbReference type="Proteomes" id="UP000070258">
    <property type="component" value="Unassembled WGS sequence"/>
</dbReference>
<dbReference type="RefSeq" id="WP_068570604.1">
    <property type="nucleotide sequence ID" value="NZ_LSRF01000012.1"/>
</dbReference>
<reference evidence="5" key="1">
    <citation type="submission" date="2016-02" db="EMBL/GenBank/DDBJ databases">
        <authorList>
            <person name="Wen L."/>
            <person name="He K."/>
            <person name="Yang H."/>
        </authorList>
    </citation>
    <scope>NUCLEOTIDE SEQUENCE [LARGE SCALE GENOMIC DNA]</scope>
    <source>
        <strain evidence="5">JCM 15929</strain>
    </source>
</reference>
<feature type="region of interest" description="Disordered" evidence="1">
    <location>
        <begin position="1"/>
        <end position="76"/>
    </location>
</feature>
<keyword evidence="2" id="KW-0812">Transmembrane</keyword>
<evidence type="ECO:0000313" key="5">
    <source>
        <dbReference type="Proteomes" id="UP000070258"/>
    </source>
</evidence>
<protein>
    <recommendedName>
        <fullName evidence="3">DUF4190 domain-containing protein</fullName>
    </recommendedName>
</protein>
<evidence type="ECO:0000259" key="3">
    <source>
        <dbReference type="Pfam" id="PF13828"/>
    </source>
</evidence>
<evidence type="ECO:0000256" key="1">
    <source>
        <dbReference type="SAM" id="MobiDB-lite"/>
    </source>
</evidence>
<proteinExistence type="predicted"/>
<gene>
    <name evidence="4" type="ORF">AXK60_05305</name>
</gene>
<accession>A0A138AQA8</accession>